<name>A0ACB8RFN9_9AGAM</name>
<proteinExistence type="predicted"/>
<evidence type="ECO:0000313" key="2">
    <source>
        <dbReference type="Proteomes" id="UP000814033"/>
    </source>
</evidence>
<sequence length="310" mass="35196">MGQYWKIINLDTKEAHGLHKIGPETFYGRYDWLLRTVTQPLRPSAVTTATFPNTSLGALALPTDIILMIFHELEDWVDAMCLCVAHPILEVIGSPHADALGLAWQAPWIGHRLVCVGDYARTDDLPDGMLTEEETQELRTGDADSDYRPTLYGADYKSVYLYEVHRVIGYWDMNSRDRAKLRELFDPSYDNDEWVLCNLSKQEFVLSRTIKDFTGDNTKGLFGTTQIGLGTVLLSRICWSSDEGGTTYYDDEDLHIHRGAWAGDRFRVTSVEKFEETENRADWADVGAQVVAVIAAICRYNIGKDWRNTI</sequence>
<reference evidence="1" key="2">
    <citation type="journal article" date="2022" name="New Phytol.">
        <title>Evolutionary transition to the ectomycorrhizal habit in the genomes of a hyperdiverse lineage of mushroom-forming fungi.</title>
        <authorList>
            <person name="Looney B."/>
            <person name="Miyauchi S."/>
            <person name="Morin E."/>
            <person name="Drula E."/>
            <person name="Courty P.E."/>
            <person name="Kohler A."/>
            <person name="Kuo A."/>
            <person name="LaButti K."/>
            <person name="Pangilinan J."/>
            <person name="Lipzen A."/>
            <person name="Riley R."/>
            <person name="Andreopoulos W."/>
            <person name="He G."/>
            <person name="Johnson J."/>
            <person name="Nolan M."/>
            <person name="Tritt A."/>
            <person name="Barry K.W."/>
            <person name="Grigoriev I.V."/>
            <person name="Nagy L.G."/>
            <person name="Hibbett D."/>
            <person name="Henrissat B."/>
            <person name="Matheny P.B."/>
            <person name="Labbe J."/>
            <person name="Martin F.M."/>
        </authorList>
    </citation>
    <scope>NUCLEOTIDE SEQUENCE</scope>
    <source>
        <strain evidence="1">FP105234-sp</strain>
    </source>
</reference>
<keyword evidence="2" id="KW-1185">Reference proteome</keyword>
<dbReference type="EMBL" id="MU276042">
    <property type="protein sequence ID" value="KAI0042903.1"/>
    <property type="molecule type" value="Genomic_DNA"/>
</dbReference>
<reference evidence="1" key="1">
    <citation type="submission" date="2021-02" db="EMBL/GenBank/DDBJ databases">
        <authorList>
            <consortium name="DOE Joint Genome Institute"/>
            <person name="Ahrendt S."/>
            <person name="Looney B.P."/>
            <person name="Miyauchi S."/>
            <person name="Morin E."/>
            <person name="Drula E."/>
            <person name="Courty P.E."/>
            <person name="Chicoki N."/>
            <person name="Fauchery L."/>
            <person name="Kohler A."/>
            <person name="Kuo A."/>
            <person name="Labutti K."/>
            <person name="Pangilinan J."/>
            <person name="Lipzen A."/>
            <person name="Riley R."/>
            <person name="Andreopoulos W."/>
            <person name="He G."/>
            <person name="Johnson J."/>
            <person name="Barry K.W."/>
            <person name="Grigoriev I.V."/>
            <person name="Nagy L."/>
            <person name="Hibbett D."/>
            <person name="Henrissat B."/>
            <person name="Matheny P.B."/>
            <person name="Labbe J."/>
            <person name="Martin F."/>
        </authorList>
    </citation>
    <scope>NUCLEOTIDE SEQUENCE</scope>
    <source>
        <strain evidence="1">FP105234-sp</strain>
    </source>
</reference>
<comment type="caution">
    <text evidence="1">The sequence shown here is derived from an EMBL/GenBank/DDBJ whole genome shotgun (WGS) entry which is preliminary data.</text>
</comment>
<gene>
    <name evidence="1" type="ORF">FA95DRAFT_1563843</name>
</gene>
<protein>
    <submittedName>
        <fullName evidence="1">Uncharacterized protein</fullName>
    </submittedName>
</protein>
<evidence type="ECO:0000313" key="1">
    <source>
        <dbReference type="EMBL" id="KAI0042903.1"/>
    </source>
</evidence>
<organism evidence="1 2">
    <name type="scientific">Auriscalpium vulgare</name>
    <dbReference type="NCBI Taxonomy" id="40419"/>
    <lineage>
        <taxon>Eukaryota</taxon>
        <taxon>Fungi</taxon>
        <taxon>Dikarya</taxon>
        <taxon>Basidiomycota</taxon>
        <taxon>Agaricomycotina</taxon>
        <taxon>Agaricomycetes</taxon>
        <taxon>Russulales</taxon>
        <taxon>Auriscalpiaceae</taxon>
        <taxon>Auriscalpium</taxon>
    </lineage>
</organism>
<accession>A0ACB8RFN9</accession>
<dbReference type="Proteomes" id="UP000814033">
    <property type="component" value="Unassembled WGS sequence"/>
</dbReference>